<evidence type="ECO:0000256" key="1">
    <source>
        <dbReference type="SAM" id="MobiDB-lite"/>
    </source>
</evidence>
<dbReference type="RefSeq" id="WP_187522051.1">
    <property type="nucleotide sequence ID" value="NZ_JACONW010000075.1"/>
</dbReference>
<feature type="region of interest" description="Disordered" evidence="1">
    <location>
        <begin position="497"/>
        <end position="533"/>
    </location>
</feature>
<dbReference type="InterPro" id="IPR031613">
    <property type="entry name" value="HrpK"/>
</dbReference>
<dbReference type="Pfam" id="PF16937">
    <property type="entry name" value="T3SS_HrpK1"/>
    <property type="match status" value="1"/>
</dbReference>
<feature type="compositionally biased region" description="Basic and acidic residues" evidence="1">
    <location>
        <begin position="505"/>
        <end position="524"/>
    </location>
</feature>
<accession>A0ABR7B233</accession>
<feature type="compositionally biased region" description="Low complexity" evidence="1">
    <location>
        <begin position="133"/>
        <end position="150"/>
    </location>
</feature>
<gene>
    <name evidence="2" type="ORF">H8S59_15915</name>
</gene>
<feature type="compositionally biased region" description="Polar residues" evidence="1">
    <location>
        <begin position="95"/>
        <end position="104"/>
    </location>
</feature>
<keyword evidence="3" id="KW-1185">Reference proteome</keyword>
<dbReference type="EMBL" id="JACONW010000075">
    <property type="protein sequence ID" value="MBC3951253.1"/>
    <property type="molecule type" value="Genomic_DNA"/>
</dbReference>
<name>A0ABR7B233_9PSED</name>
<reference evidence="2 3" key="1">
    <citation type="submission" date="2020-08" db="EMBL/GenBank/DDBJ databases">
        <title>Putative novel bacterial strains isolated from necrotic wheat leaf tissues caused by Xanthomonas translucens.</title>
        <authorList>
            <person name="Tambong J.T."/>
        </authorList>
    </citation>
    <scope>NUCLEOTIDE SEQUENCE [LARGE SCALE GENOMIC DNA]</scope>
    <source>
        <strain evidence="2 3">DOAB 1069</strain>
    </source>
</reference>
<dbReference type="Proteomes" id="UP000651852">
    <property type="component" value="Unassembled WGS sequence"/>
</dbReference>
<protein>
    <submittedName>
        <fullName evidence="2">Type III effector HrpK</fullName>
    </submittedName>
</protein>
<comment type="caution">
    <text evidence="2">The sequence shown here is derived from an EMBL/GenBank/DDBJ whole genome shotgun (WGS) entry which is preliminary data.</text>
</comment>
<feature type="region of interest" description="Disordered" evidence="1">
    <location>
        <begin position="95"/>
        <end position="159"/>
    </location>
</feature>
<organism evidence="2 3">
    <name type="scientific">Pseudomonas folii</name>
    <dbReference type="NCBI Taxonomy" id="2762593"/>
    <lineage>
        <taxon>Bacteria</taxon>
        <taxon>Pseudomonadati</taxon>
        <taxon>Pseudomonadota</taxon>
        <taxon>Gammaproteobacteria</taxon>
        <taxon>Pseudomonadales</taxon>
        <taxon>Pseudomonadaceae</taxon>
        <taxon>Pseudomonas</taxon>
    </lineage>
</organism>
<feature type="region of interest" description="Disordered" evidence="1">
    <location>
        <begin position="1"/>
        <end position="25"/>
    </location>
</feature>
<proteinExistence type="predicted"/>
<sequence>MNMRVSPDMPSQIPLNGQEGMHSNDAPGQGVKGAVVPMKAFVAGNGGGGISFGQGNTTQVPRQPNGQFAAGKTQDAPSPSALISLFKEVLERLSTTGGDQTQETEFGKPAQPQGTGAQRTGRSDGVDRTFGVTAPKATHAPTGAAPTARTGQDAEFLDNSKYSTPKDLEKFGPMVANLPPAQQEQAAKELNRPIAAAKMAAAGGPDAEKAKAFIDANPVLKTAADVGKRGGQADGKTTDGDYKSLAKNLEKARDAGAKSVNEYVKANPKADPQSLQMVTNAALLRANEPITKCADPKKAAGGEEKVGKYTTVDDLRALSSGNPGLSSLLTTSAKTFAQPGFSDLLDQGGLEGKALAKKSADGDISTRNIEDWIKKQAPTNGGEFAAMMSSAATLNATASVDISALNEDVFANPDKYSGDQKAAVMVKLQKTLESVEAGQSLRKTEKTETALKEKIAQLQGDKDVQAFLDKSIPEQQKKLIGNDPALKQAVNERYQNLTSGNSLETDMRGDFDAVTKDKDGKPVKDPSSPDYSASVGNLSAELQMQKDLRGPDAGVPTASDVVANRPDLSAELQLSYQQNFAQGGKMNEQMKSKDAKPEKVLADVDGQKAAYDAVLPPEITAASQDAYTEATLAALKTTKAGVDMITDFKDATAGLGNKDPQSITAKDLKAEAEKRATTALDGKGMAGGAMGAAGGVYAMTSVSGLLAQGKDAEAGKAIYDSIRGAGTAARVGYDLATKSSTAGGEIAGKIAGRAVGAIAGRVAGMAAASAVASAVPVVGWIADAAMAIGFGIKAIIDAVHKKQDQKAFDHNVDPTLDQFGIPKAH</sequence>
<feature type="compositionally biased region" description="Polar residues" evidence="1">
    <location>
        <begin position="56"/>
        <end position="66"/>
    </location>
</feature>
<evidence type="ECO:0000313" key="3">
    <source>
        <dbReference type="Proteomes" id="UP000651852"/>
    </source>
</evidence>
<feature type="region of interest" description="Disordered" evidence="1">
    <location>
        <begin position="55"/>
        <end position="77"/>
    </location>
</feature>
<evidence type="ECO:0000313" key="2">
    <source>
        <dbReference type="EMBL" id="MBC3951253.1"/>
    </source>
</evidence>